<dbReference type="AlphaFoldDB" id="A0A0D8XDC1"/>
<evidence type="ECO:0000313" key="2">
    <source>
        <dbReference type="EMBL" id="KJH42618.1"/>
    </source>
</evidence>
<accession>A0A0D8XDC1</accession>
<keyword evidence="3" id="KW-1185">Reference proteome</keyword>
<protein>
    <submittedName>
        <fullName evidence="2">Uncharacterized protein</fullName>
    </submittedName>
</protein>
<reference evidence="3" key="2">
    <citation type="journal article" date="2016" name="Sci. Rep.">
        <title>Dictyocaulus viviparus genome, variome and transcriptome elucidate lungworm biology and support future intervention.</title>
        <authorList>
            <person name="McNulty S.N."/>
            <person name="Strube C."/>
            <person name="Rosa B.A."/>
            <person name="Martin J.C."/>
            <person name="Tyagi R."/>
            <person name="Choi Y.J."/>
            <person name="Wang Q."/>
            <person name="Hallsworth Pepin K."/>
            <person name="Zhang X."/>
            <person name="Ozersky P."/>
            <person name="Wilson R.K."/>
            <person name="Sternberg P.W."/>
            <person name="Gasser R.B."/>
            <person name="Mitreva M."/>
        </authorList>
    </citation>
    <scope>NUCLEOTIDE SEQUENCE [LARGE SCALE GENOMIC DNA]</scope>
    <source>
        <strain evidence="3">HannoverDv2000</strain>
    </source>
</reference>
<name>A0A0D8XDC1_DICVI</name>
<dbReference type="Proteomes" id="UP000053766">
    <property type="component" value="Unassembled WGS sequence"/>
</dbReference>
<dbReference type="OrthoDB" id="5894823at2759"/>
<keyword evidence="1" id="KW-0175">Coiled coil</keyword>
<feature type="coiled-coil region" evidence="1">
    <location>
        <begin position="61"/>
        <end position="151"/>
    </location>
</feature>
<organism evidence="2 3">
    <name type="scientific">Dictyocaulus viviparus</name>
    <name type="common">Bovine lungworm</name>
    <dbReference type="NCBI Taxonomy" id="29172"/>
    <lineage>
        <taxon>Eukaryota</taxon>
        <taxon>Metazoa</taxon>
        <taxon>Ecdysozoa</taxon>
        <taxon>Nematoda</taxon>
        <taxon>Chromadorea</taxon>
        <taxon>Rhabditida</taxon>
        <taxon>Rhabditina</taxon>
        <taxon>Rhabditomorpha</taxon>
        <taxon>Strongyloidea</taxon>
        <taxon>Metastrongylidae</taxon>
        <taxon>Dictyocaulus</taxon>
    </lineage>
</organism>
<proteinExistence type="predicted"/>
<gene>
    <name evidence="2" type="ORF">DICVIV_11386</name>
</gene>
<dbReference type="EMBL" id="KN716645">
    <property type="protein sequence ID" value="KJH42618.1"/>
    <property type="molecule type" value="Genomic_DNA"/>
</dbReference>
<sequence length="154" mass="17758">MDADLISSALCARSVEIMLKELELRPNGDTTPSDQYCETLQDLIHRVLKEEQSCEDALAIKQDYEEKILSLSAMIDEEKLKIAQELSEKLELLTKKKESIQSVLQSKGVTLAKFLEIKDHVQPRKEMVERLQQLRENCERLKDEIAEYSDVDYA</sequence>
<reference evidence="2 3" key="1">
    <citation type="submission" date="2013-11" db="EMBL/GenBank/DDBJ databases">
        <title>Draft genome of the bovine lungworm Dictyocaulus viviparus.</title>
        <authorList>
            <person name="Mitreva M."/>
        </authorList>
    </citation>
    <scope>NUCLEOTIDE SEQUENCE [LARGE SCALE GENOMIC DNA]</scope>
    <source>
        <strain evidence="2 3">HannoverDv2000</strain>
    </source>
</reference>
<evidence type="ECO:0000313" key="3">
    <source>
        <dbReference type="Proteomes" id="UP000053766"/>
    </source>
</evidence>
<evidence type="ECO:0000256" key="1">
    <source>
        <dbReference type="SAM" id="Coils"/>
    </source>
</evidence>